<protein>
    <submittedName>
        <fullName evidence="10">DMT family transporter</fullName>
    </submittedName>
</protein>
<evidence type="ECO:0000256" key="3">
    <source>
        <dbReference type="ARBA" id="ARBA00022475"/>
    </source>
</evidence>
<keyword evidence="5 7" id="KW-1133">Transmembrane helix</keyword>
<dbReference type="InterPro" id="IPR037185">
    <property type="entry name" value="EmrE-like"/>
</dbReference>
<evidence type="ECO:0000256" key="1">
    <source>
        <dbReference type="ARBA" id="ARBA00004651"/>
    </source>
</evidence>
<keyword evidence="3" id="KW-1003">Cell membrane</keyword>
<dbReference type="Gene3D" id="1.10.3730.20">
    <property type="match status" value="1"/>
</dbReference>
<evidence type="ECO:0000256" key="5">
    <source>
        <dbReference type="ARBA" id="ARBA00022989"/>
    </source>
</evidence>
<feature type="signal peptide" evidence="8">
    <location>
        <begin position="1"/>
        <end position="26"/>
    </location>
</feature>
<proteinExistence type="inferred from homology"/>
<feature type="domain" description="EamA" evidence="9">
    <location>
        <begin position="9"/>
        <end position="144"/>
    </location>
</feature>
<feature type="transmembrane region" description="Helical" evidence="7">
    <location>
        <begin position="34"/>
        <end position="53"/>
    </location>
</feature>
<dbReference type="InterPro" id="IPR000620">
    <property type="entry name" value="EamA_dom"/>
</dbReference>
<comment type="similarity">
    <text evidence="2">Belongs to the EamA transporter family.</text>
</comment>
<evidence type="ECO:0000313" key="11">
    <source>
        <dbReference type="Proteomes" id="UP000652477"/>
    </source>
</evidence>
<reference evidence="10" key="1">
    <citation type="submission" date="2020-08" db="EMBL/GenBank/DDBJ databases">
        <title>Genome public.</title>
        <authorList>
            <person name="Liu C."/>
            <person name="Sun Q."/>
        </authorList>
    </citation>
    <scope>NUCLEOTIDE SEQUENCE</scope>
    <source>
        <strain evidence="10">NSJ-55</strain>
    </source>
</reference>
<dbReference type="RefSeq" id="WP_186876157.1">
    <property type="nucleotide sequence ID" value="NZ_JACOPF010000002.1"/>
</dbReference>
<sequence>MKGKMRNNILLMMTAFIWGSSFVAQSTGMDYIGPFTFNSVRCLMGAAVLLPVIKFLDRQKKSVRSIERGKGKRLLLGGCCCGVLLGVASSLQQVGILYTSAGKAGFITALYILIVPIIRIFLGKKAGLKIWAGVALAVVGMYFLCITKGFAIGKGDLLVCICSVVFSLHILVIDYFSPRTDSVKLSCVQFLISGVMCAVPMLLIEKPSLEEIFAAWMPLIYAGVLSCGVAYTLQIIAQKDTDPAVASLLLSLESVFAALTGWAVLGERLSAREMSGCVLVFTAIILAQLPEKGRKVREDG</sequence>
<accession>A0A923LIL5</accession>
<feature type="domain" description="EamA" evidence="9">
    <location>
        <begin position="154"/>
        <end position="286"/>
    </location>
</feature>
<feature type="transmembrane region" description="Helical" evidence="7">
    <location>
        <begin position="104"/>
        <end position="123"/>
    </location>
</feature>
<evidence type="ECO:0000256" key="2">
    <source>
        <dbReference type="ARBA" id="ARBA00007362"/>
    </source>
</evidence>
<feature type="transmembrane region" description="Helical" evidence="7">
    <location>
        <begin position="130"/>
        <end position="151"/>
    </location>
</feature>
<organism evidence="10 11">
    <name type="scientific">Mediterraneibacter hominis</name>
    <dbReference type="NCBI Taxonomy" id="2763054"/>
    <lineage>
        <taxon>Bacteria</taxon>
        <taxon>Bacillati</taxon>
        <taxon>Bacillota</taxon>
        <taxon>Clostridia</taxon>
        <taxon>Lachnospirales</taxon>
        <taxon>Lachnospiraceae</taxon>
        <taxon>Mediterraneibacter</taxon>
    </lineage>
</organism>
<evidence type="ECO:0000256" key="6">
    <source>
        <dbReference type="ARBA" id="ARBA00023136"/>
    </source>
</evidence>
<dbReference type="InterPro" id="IPR051258">
    <property type="entry name" value="Diverse_Substrate_Transporter"/>
</dbReference>
<dbReference type="Proteomes" id="UP000652477">
    <property type="component" value="Unassembled WGS sequence"/>
</dbReference>
<feature type="transmembrane region" description="Helical" evidence="7">
    <location>
        <begin position="183"/>
        <end position="203"/>
    </location>
</feature>
<dbReference type="EMBL" id="JACOPF010000002">
    <property type="protein sequence ID" value="MBC5689488.1"/>
    <property type="molecule type" value="Genomic_DNA"/>
</dbReference>
<evidence type="ECO:0000259" key="9">
    <source>
        <dbReference type="Pfam" id="PF00892"/>
    </source>
</evidence>
<keyword evidence="8" id="KW-0732">Signal</keyword>
<comment type="subcellular location">
    <subcellularLocation>
        <location evidence="1">Cell membrane</location>
        <topology evidence="1">Multi-pass membrane protein</topology>
    </subcellularLocation>
</comment>
<keyword evidence="6 7" id="KW-0472">Membrane</keyword>
<comment type="caution">
    <text evidence="10">The sequence shown here is derived from an EMBL/GenBank/DDBJ whole genome shotgun (WGS) entry which is preliminary data.</text>
</comment>
<dbReference type="PANTHER" id="PTHR42920:SF5">
    <property type="entry name" value="EAMA DOMAIN-CONTAINING PROTEIN"/>
    <property type="match status" value="1"/>
</dbReference>
<feature type="chain" id="PRO_5039129698" evidence="8">
    <location>
        <begin position="27"/>
        <end position="300"/>
    </location>
</feature>
<evidence type="ECO:0000256" key="4">
    <source>
        <dbReference type="ARBA" id="ARBA00022692"/>
    </source>
</evidence>
<feature type="transmembrane region" description="Helical" evidence="7">
    <location>
        <begin position="74"/>
        <end position="98"/>
    </location>
</feature>
<name>A0A923LIL5_9FIRM</name>
<dbReference type="AlphaFoldDB" id="A0A923LIL5"/>
<feature type="transmembrane region" description="Helical" evidence="7">
    <location>
        <begin position="245"/>
        <end position="265"/>
    </location>
</feature>
<evidence type="ECO:0000256" key="8">
    <source>
        <dbReference type="SAM" id="SignalP"/>
    </source>
</evidence>
<dbReference type="Pfam" id="PF00892">
    <property type="entry name" value="EamA"/>
    <property type="match status" value="2"/>
</dbReference>
<evidence type="ECO:0000313" key="10">
    <source>
        <dbReference type="EMBL" id="MBC5689488.1"/>
    </source>
</evidence>
<evidence type="ECO:0000256" key="7">
    <source>
        <dbReference type="SAM" id="Phobius"/>
    </source>
</evidence>
<feature type="transmembrane region" description="Helical" evidence="7">
    <location>
        <begin position="215"/>
        <end position="233"/>
    </location>
</feature>
<dbReference type="GO" id="GO:0005886">
    <property type="term" value="C:plasma membrane"/>
    <property type="evidence" value="ECO:0007669"/>
    <property type="project" value="UniProtKB-SubCell"/>
</dbReference>
<keyword evidence="4 7" id="KW-0812">Transmembrane</keyword>
<keyword evidence="11" id="KW-1185">Reference proteome</keyword>
<dbReference type="SUPFAM" id="SSF103481">
    <property type="entry name" value="Multidrug resistance efflux transporter EmrE"/>
    <property type="match status" value="2"/>
</dbReference>
<dbReference type="PANTHER" id="PTHR42920">
    <property type="entry name" value="OS03G0707200 PROTEIN-RELATED"/>
    <property type="match status" value="1"/>
</dbReference>
<feature type="transmembrane region" description="Helical" evidence="7">
    <location>
        <begin position="157"/>
        <end position="176"/>
    </location>
</feature>
<gene>
    <name evidence="10" type="ORF">H8S37_11215</name>
</gene>